<dbReference type="InterPro" id="IPR015424">
    <property type="entry name" value="PyrdxlP-dep_Trfase"/>
</dbReference>
<evidence type="ECO:0000256" key="3">
    <source>
        <dbReference type="ARBA" id="ARBA00022898"/>
    </source>
</evidence>
<dbReference type="Gene3D" id="3.90.1150.10">
    <property type="entry name" value="Aspartate Aminotransferase, domain 1"/>
    <property type="match status" value="1"/>
</dbReference>
<proteinExistence type="inferred from homology"/>
<reference evidence="5 6" key="1">
    <citation type="submission" date="2018-06" db="EMBL/GenBank/DDBJ databases">
        <authorList>
            <consortium name="Pathogen Informatics"/>
            <person name="Doyle S."/>
        </authorList>
    </citation>
    <scope>NUCLEOTIDE SEQUENCE [LARGE SCALE GENOMIC DNA]</scope>
    <source>
        <strain evidence="5 6">NCTC11545</strain>
    </source>
</reference>
<feature type="domain" description="Aromatic amino acid beta-eliminating lyase/threonine aldolase" evidence="4">
    <location>
        <begin position="16"/>
        <end position="289"/>
    </location>
</feature>
<organism evidence="5 6">
    <name type="scientific">Capnocytophaga ochracea</name>
    <dbReference type="NCBI Taxonomy" id="1018"/>
    <lineage>
        <taxon>Bacteria</taxon>
        <taxon>Pseudomonadati</taxon>
        <taxon>Bacteroidota</taxon>
        <taxon>Flavobacteriia</taxon>
        <taxon>Flavobacteriales</taxon>
        <taxon>Flavobacteriaceae</taxon>
        <taxon>Capnocytophaga</taxon>
    </lineage>
</organism>
<evidence type="ECO:0000256" key="2">
    <source>
        <dbReference type="ARBA" id="ARBA00006966"/>
    </source>
</evidence>
<dbReference type="EMBL" id="UAVS01000005">
    <property type="protein sequence ID" value="SQA93902.1"/>
    <property type="molecule type" value="Genomic_DNA"/>
</dbReference>
<dbReference type="PANTHER" id="PTHR48097">
    <property type="entry name" value="L-THREONINE ALDOLASE-RELATED"/>
    <property type="match status" value="1"/>
</dbReference>
<sequence length="342" mass="38414">MKISFKNDYSEGAHPSILTRMLESNLEQQQGYGCDTYTTKAKALIAEKLNNSQSKIYFVSGGTQANLLALGAMLRPYESVITCETSHICDSETGAIEATGHKIHITPAIDGKIQLDDIREVATCYTNFPHQVVPRLVYISNATELGSIYTLQELKDLYHLCQELNLLLYIDGARLAHALNASGNDITWEDLARYTDAFYIGATKNGAIMGEAIVLNNPELQLGFEYHIKQKGALLAKGRFLGIQFLELFQNNLFNELALHANAQAKRIQDAFIEKGVHFLSHTPTNQVFPILTNEQVALLQRQFDFYIWKKVDETHTAIRLITSWATKPENVDTLIYAIKKL</sequence>
<evidence type="ECO:0000256" key="1">
    <source>
        <dbReference type="ARBA" id="ARBA00001933"/>
    </source>
</evidence>
<protein>
    <submittedName>
        <fullName evidence="5">Low specificity L-threonine aldolase</fullName>
        <ecNumber evidence="5">4.1.2.48</ecNumber>
    </submittedName>
</protein>
<dbReference type="EC" id="4.1.2.48" evidence="5"/>
<dbReference type="GO" id="GO:0006520">
    <property type="term" value="P:amino acid metabolic process"/>
    <property type="evidence" value="ECO:0007669"/>
    <property type="project" value="InterPro"/>
</dbReference>
<evidence type="ECO:0000313" key="6">
    <source>
        <dbReference type="Proteomes" id="UP000250169"/>
    </source>
</evidence>
<dbReference type="InterPro" id="IPR015422">
    <property type="entry name" value="PyrdxlP-dep_Trfase_small"/>
</dbReference>
<keyword evidence="5" id="KW-0456">Lyase</keyword>
<comment type="similarity">
    <text evidence="2">Belongs to the threonine aldolase family.</text>
</comment>
<dbReference type="AlphaFoldDB" id="A0A2X2SL76"/>
<dbReference type="InterPro" id="IPR001597">
    <property type="entry name" value="ArAA_b-elim_lyase/Thr_aldolase"/>
</dbReference>
<keyword evidence="3" id="KW-0663">Pyridoxal phosphate</keyword>
<dbReference type="RefSeq" id="WP_111972620.1">
    <property type="nucleotide sequence ID" value="NZ_UAVS01000005.1"/>
</dbReference>
<dbReference type="InterPro" id="IPR015421">
    <property type="entry name" value="PyrdxlP-dep_Trfase_major"/>
</dbReference>
<dbReference type="GO" id="GO:0016829">
    <property type="term" value="F:lyase activity"/>
    <property type="evidence" value="ECO:0007669"/>
    <property type="project" value="UniProtKB-KW"/>
</dbReference>
<evidence type="ECO:0000313" key="5">
    <source>
        <dbReference type="EMBL" id="SQA93902.1"/>
    </source>
</evidence>
<dbReference type="Proteomes" id="UP000250169">
    <property type="component" value="Unassembled WGS sequence"/>
</dbReference>
<gene>
    <name evidence="5" type="primary">ltaE</name>
    <name evidence="5" type="ORF">NCTC11545_01281</name>
</gene>
<dbReference type="Pfam" id="PF01212">
    <property type="entry name" value="Beta_elim_lyase"/>
    <property type="match status" value="1"/>
</dbReference>
<dbReference type="PANTHER" id="PTHR48097:SF5">
    <property type="entry name" value="LOW SPECIFICITY L-THREONINE ALDOLASE"/>
    <property type="match status" value="1"/>
</dbReference>
<comment type="cofactor">
    <cofactor evidence="1">
        <name>pyridoxal 5'-phosphate</name>
        <dbReference type="ChEBI" id="CHEBI:597326"/>
    </cofactor>
</comment>
<dbReference type="Gene3D" id="3.40.640.10">
    <property type="entry name" value="Type I PLP-dependent aspartate aminotransferase-like (Major domain)"/>
    <property type="match status" value="1"/>
</dbReference>
<accession>A0A2X2SL76</accession>
<evidence type="ECO:0000259" key="4">
    <source>
        <dbReference type="Pfam" id="PF01212"/>
    </source>
</evidence>
<dbReference type="SUPFAM" id="SSF53383">
    <property type="entry name" value="PLP-dependent transferases"/>
    <property type="match status" value="1"/>
</dbReference>
<name>A0A2X2SL76_CAPOC</name>